<dbReference type="Gene3D" id="3.10.50.40">
    <property type="match status" value="1"/>
</dbReference>
<evidence type="ECO:0000256" key="6">
    <source>
        <dbReference type="PROSITE-ProRule" id="PRU00278"/>
    </source>
</evidence>
<evidence type="ECO:0000256" key="7">
    <source>
        <dbReference type="SAM" id="MobiDB-lite"/>
    </source>
</evidence>
<keyword evidence="4 6" id="KW-0697">Rotamase</keyword>
<dbReference type="InterPro" id="IPR046357">
    <property type="entry name" value="PPIase_dom_sf"/>
</dbReference>
<dbReference type="InterPro" id="IPR050245">
    <property type="entry name" value="PrsA_foldase"/>
</dbReference>
<feature type="region of interest" description="Disordered" evidence="7">
    <location>
        <begin position="24"/>
        <end position="48"/>
    </location>
</feature>
<name>A0A933SEJ6_UNCEI</name>
<feature type="signal peptide" evidence="8">
    <location>
        <begin position="1"/>
        <end position="20"/>
    </location>
</feature>
<protein>
    <recommendedName>
        <fullName evidence="2">peptidylprolyl isomerase</fullName>
        <ecNumber evidence="2">5.2.1.8</ecNumber>
    </recommendedName>
</protein>
<keyword evidence="3 8" id="KW-0732">Signal</keyword>
<dbReference type="PROSITE" id="PS50198">
    <property type="entry name" value="PPIC_PPIASE_2"/>
    <property type="match status" value="1"/>
</dbReference>
<dbReference type="Pfam" id="PF13145">
    <property type="entry name" value="Rotamase_2"/>
    <property type="match status" value="2"/>
</dbReference>
<feature type="domain" description="PpiC" evidence="9">
    <location>
        <begin position="173"/>
        <end position="260"/>
    </location>
</feature>
<proteinExistence type="predicted"/>
<evidence type="ECO:0000256" key="4">
    <source>
        <dbReference type="ARBA" id="ARBA00023110"/>
    </source>
</evidence>
<organism evidence="10 11">
    <name type="scientific">Eiseniibacteriota bacterium</name>
    <dbReference type="NCBI Taxonomy" id="2212470"/>
    <lineage>
        <taxon>Bacteria</taxon>
        <taxon>Candidatus Eiseniibacteriota</taxon>
    </lineage>
</organism>
<comment type="caution">
    <text evidence="10">The sequence shown here is derived from an EMBL/GenBank/DDBJ whole genome shotgun (WGS) entry which is preliminary data.</text>
</comment>
<feature type="compositionally biased region" description="Pro residues" evidence="7">
    <location>
        <begin position="26"/>
        <end position="47"/>
    </location>
</feature>
<accession>A0A933SEJ6</accession>
<gene>
    <name evidence="10" type="ORF">HZA61_15750</name>
</gene>
<keyword evidence="5 6" id="KW-0413">Isomerase</keyword>
<sequence length="610" mass="68282">MKLTRLITLGLLVVAVTAAAQTRPPAYKPKTPPPARATAPATPPAPAAPGKKLEYVNGIADTGQFLADTTVLATIGPRTVTVRSYVNAYFAQYPEYRPRPDSLGRIDFLNSMIQKDVLGMTALSIPREFGFEDRLAMRTHTQRTLSNAVYQHYVLDSVKVTEDEIRAFYETQKYDQHFRHILFADRATAQRVRDEIASGKLKWDVAFTRHHKGSGKSDLGWVEQTSMPPEIAVRVYPLKPGEISQPVADRSWWHVFQSVEHRPRTNVPPIESMRTLIRMTIGGLRTSERAEAIQVVLRARIGMRYDTTAVQWVSTRFGGSNMGMETGPGGSPSLSIADTVPAFSAEDTSRTLAVWNNGGRLSLAGLLKAYTDLSPVSRPIMNTPEAVQGQIDAIVLEPYMAEYGRELGLEKDPEVVAQIERKREELLVKHMFSDSVESKVWISKADRQKYYKEHPSDFTTYANVRFAVFAENSREAADALAKRLRAGEKAEAILAADSIAGIHRGSIQVRLENEHGPYHKLLFEEMRPGQVTVEGPDRDGHFAVMQSIAFDSGHLLPYEEVEGLIDESMQNVRGEQMLKAMLARFMARYPITARYELLQRVKLVDPTLDE</sequence>
<dbReference type="InterPro" id="IPR000297">
    <property type="entry name" value="PPIase_PpiC"/>
</dbReference>
<evidence type="ECO:0000256" key="3">
    <source>
        <dbReference type="ARBA" id="ARBA00022729"/>
    </source>
</evidence>
<evidence type="ECO:0000256" key="1">
    <source>
        <dbReference type="ARBA" id="ARBA00000971"/>
    </source>
</evidence>
<evidence type="ECO:0000256" key="8">
    <source>
        <dbReference type="SAM" id="SignalP"/>
    </source>
</evidence>
<evidence type="ECO:0000256" key="5">
    <source>
        <dbReference type="ARBA" id="ARBA00023235"/>
    </source>
</evidence>
<comment type="catalytic activity">
    <reaction evidence="1">
        <text>[protein]-peptidylproline (omega=180) = [protein]-peptidylproline (omega=0)</text>
        <dbReference type="Rhea" id="RHEA:16237"/>
        <dbReference type="Rhea" id="RHEA-COMP:10747"/>
        <dbReference type="Rhea" id="RHEA-COMP:10748"/>
        <dbReference type="ChEBI" id="CHEBI:83833"/>
        <dbReference type="ChEBI" id="CHEBI:83834"/>
        <dbReference type="EC" id="5.2.1.8"/>
    </reaction>
</comment>
<evidence type="ECO:0000313" key="11">
    <source>
        <dbReference type="Proteomes" id="UP000696931"/>
    </source>
</evidence>
<feature type="chain" id="PRO_5037635411" description="peptidylprolyl isomerase" evidence="8">
    <location>
        <begin position="21"/>
        <end position="610"/>
    </location>
</feature>
<evidence type="ECO:0000313" key="10">
    <source>
        <dbReference type="EMBL" id="MBI5170944.1"/>
    </source>
</evidence>
<dbReference type="EMBL" id="JACRIW010000113">
    <property type="protein sequence ID" value="MBI5170944.1"/>
    <property type="molecule type" value="Genomic_DNA"/>
</dbReference>
<reference evidence="10" key="1">
    <citation type="submission" date="2020-07" db="EMBL/GenBank/DDBJ databases">
        <title>Huge and variable diversity of episymbiotic CPR bacteria and DPANN archaea in groundwater ecosystems.</title>
        <authorList>
            <person name="He C.Y."/>
            <person name="Keren R."/>
            <person name="Whittaker M."/>
            <person name="Farag I.F."/>
            <person name="Doudna J."/>
            <person name="Cate J.H.D."/>
            <person name="Banfield J.F."/>
        </authorList>
    </citation>
    <scope>NUCLEOTIDE SEQUENCE</scope>
    <source>
        <strain evidence="10">NC_groundwater_1813_Pr3_B-0.1um_71_17</strain>
    </source>
</reference>
<dbReference type="Proteomes" id="UP000696931">
    <property type="component" value="Unassembled WGS sequence"/>
</dbReference>
<dbReference type="AlphaFoldDB" id="A0A933SEJ6"/>
<dbReference type="PANTHER" id="PTHR47245:SF1">
    <property type="entry name" value="FOLDASE PROTEIN PRSA"/>
    <property type="match status" value="1"/>
</dbReference>
<dbReference type="GO" id="GO:0003755">
    <property type="term" value="F:peptidyl-prolyl cis-trans isomerase activity"/>
    <property type="evidence" value="ECO:0007669"/>
    <property type="project" value="UniProtKB-KW"/>
</dbReference>
<dbReference type="SUPFAM" id="SSF54534">
    <property type="entry name" value="FKBP-like"/>
    <property type="match status" value="1"/>
</dbReference>
<evidence type="ECO:0000256" key="2">
    <source>
        <dbReference type="ARBA" id="ARBA00013194"/>
    </source>
</evidence>
<evidence type="ECO:0000259" key="9">
    <source>
        <dbReference type="PROSITE" id="PS50198"/>
    </source>
</evidence>
<dbReference type="PANTHER" id="PTHR47245">
    <property type="entry name" value="PEPTIDYLPROLYL ISOMERASE"/>
    <property type="match status" value="1"/>
</dbReference>
<dbReference type="EC" id="5.2.1.8" evidence="2"/>